<dbReference type="AlphaFoldDB" id="A0A0G4ESM9"/>
<dbReference type="Gene3D" id="1.10.150.810">
    <property type="match status" value="1"/>
</dbReference>
<dbReference type="InterPro" id="IPR050116">
    <property type="entry name" value="DNA_polymerase-Y"/>
</dbReference>
<evidence type="ECO:0000256" key="12">
    <source>
        <dbReference type="SAM" id="MobiDB-lite"/>
    </source>
</evidence>
<keyword evidence="3" id="KW-0808">Transferase</keyword>
<comment type="catalytic activity">
    <reaction evidence="11">
        <text>DNA(n) + a 2'-deoxyribonucleoside 5'-triphosphate = DNA(n+1) + diphosphate</text>
        <dbReference type="Rhea" id="RHEA:22508"/>
        <dbReference type="Rhea" id="RHEA-COMP:17339"/>
        <dbReference type="Rhea" id="RHEA-COMP:17340"/>
        <dbReference type="ChEBI" id="CHEBI:33019"/>
        <dbReference type="ChEBI" id="CHEBI:61560"/>
        <dbReference type="ChEBI" id="CHEBI:173112"/>
        <dbReference type="EC" id="2.7.7.7"/>
    </reaction>
</comment>
<feature type="domain" description="UmuC" evidence="13">
    <location>
        <begin position="129"/>
        <end position="316"/>
    </location>
</feature>
<dbReference type="GO" id="GO:0003887">
    <property type="term" value="F:DNA-directed DNA polymerase activity"/>
    <property type="evidence" value="ECO:0007669"/>
    <property type="project" value="UniProtKB-KW"/>
</dbReference>
<dbReference type="GO" id="GO:0042276">
    <property type="term" value="P:error-prone translesion synthesis"/>
    <property type="evidence" value="ECO:0007669"/>
    <property type="project" value="TreeGrafter"/>
</dbReference>
<dbReference type="GO" id="GO:0006281">
    <property type="term" value="P:DNA repair"/>
    <property type="evidence" value="ECO:0007669"/>
    <property type="project" value="UniProtKB-KW"/>
</dbReference>
<evidence type="ECO:0000313" key="15">
    <source>
        <dbReference type="Proteomes" id="UP000041254"/>
    </source>
</evidence>
<evidence type="ECO:0000256" key="3">
    <source>
        <dbReference type="ARBA" id="ARBA00022679"/>
    </source>
</evidence>
<feature type="compositionally biased region" description="Basic residues" evidence="12">
    <location>
        <begin position="620"/>
        <end position="629"/>
    </location>
</feature>
<keyword evidence="15" id="KW-1185">Reference proteome</keyword>
<dbReference type="Gene3D" id="3.30.70.270">
    <property type="match status" value="1"/>
</dbReference>
<evidence type="ECO:0000256" key="11">
    <source>
        <dbReference type="ARBA" id="ARBA00049244"/>
    </source>
</evidence>
<sequence>MAKEGAAEQPTSSRQPPSSTAAADGGPLYGQAEKDYHHLFNFTNNKAGMDKVDREKANQTIYEMSKNSSYFKNEQRKDDNRKEDIDRMKAHLEAYRNSQPEMRLKAEQSVRGVLQRLEKERESKRGSWWCHVDMDMFYCAVEIRDDPSLKDKPVAVGGPGMICTANYVARRYGVRAAMPGFIGKKLCADQGAELVFVGGNMQKYQAESMTVRRVLSEFDPHLKMGSLDEAFLNLTDYLKENDLDSHEGRVKVATEIREKITEATRGLTASAGIAPGRMMAKIASDFNKPNGQTIIEERDAAGFMDSLSVRKIPGVGKVGEHKLEALNIKTCRDILDNAVLITQACSDKSTQFLLRAAMGIDGEGRASERKSFSCERTFRATQDRKFLEEKLRDIAESLAEDLKSHFMRSRHITLKVKTADFKVKQLAMPLSRSTDEADDIDAGAQRAFSKYIDTHGDDTKAPPAIRLLGIKCANLTHVFGGTGPDGEEREAPKGTIDYFLQQQQKQKGGKGKASEVGDISIEIEDDEQMDQIDQMGDNADAPAGDDHPGNQLLLPDIIDLEEWEEDVDVNHPQPQPPSCSSSPCQPAPSSASLQPSLPLPLPQKRQLPQSSAAAQPKQPAPKRGKKGGKRNQDAATVCVSGPMDALLKRMADRKAAGGGGGGSSAAGGGGVDGECIELD</sequence>
<name>A0A0G4ESM9_VITBC</name>
<dbReference type="Gene3D" id="1.10.150.20">
    <property type="entry name" value="5' to 3' exonuclease, C-terminal subdomain"/>
    <property type="match status" value="1"/>
</dbReference>
<evidence type="ECO:0000256" key="8">
    <source>
        <dbReference type="ARBA" id="ARBA00022842"/>
    </source>
</evidence>
<dbReference type="PANTHER" id="PTHR11076:SF33">
    <property type="entry name" value="DNA POLYMERASE KAPPA"/>
    <property type="match status" value="1"/>
</dbReference>
<dbReference type="InterPro" id="IPR043128">
    <property type="entry name" value="Rev_trsase/Diguanyl_cyclase"/>
</dbReference>
<keyword evidence="9" id="KW-0239">DNA-directed DNA polymerase</keyword>
<dbReference type="VEuPathDB" id="CryptoDB:Vbra_8114"/>
<evidence type="ECO:0000256" key="6">
    <source>
        <dbReference type="ARBA" id="ARBA00022723"/>
    </source>
</evidence>
<reference evidence="14 15" key="1">
    <citation type="submission" date="2014-11" db="EMBL/GenBank/DDBJ databases">
        <authorList>
            <person name="Zhu J."/>
            <person name="Qi W."/>
            <person name="Song R."/>
        </authorList>
    </citation>
    <scope>NUCLEOTIDE SEQUENCE [LARGE SCALE GENOMIC DNA]</scope>
</reference>
<evidence type="ECO:0000256" key="1">
    <source>
        <dbReference type="ARBA" id="ARBA00012417"/>
    </source>
</evidence>
<accession>A0A0G4ESM9</accession>
<organism evidence="14 15">
    <name type="scientific">Vitrella brassicaformis (strain CCMP3155)</name>
    <dbReference type="NCBI Taxonomy" id="1169540"/>
    <lineage>
        <taxon>Eukaryota</taxon>
        <taxon>Sar</taxon>
        <taxon>Alveolata</taxon>
        <taxon>Colpodellida</taxon>
        <taxon>Vitrellaceae</taxon>
        <taxon>Vitrella</taxon>
    </lineage>
</organism>
<evidence type="ECO:0000256" key="2">
    <source>
        <dbReference type="ARBA" id="ARBA00016178"/>
    </source>
</evidence>
<dbReference type="NCBIfam" id="NF002677">
    <property type="entry name" value="PRK02406.1"/>
    <property type="match status" value="1"/>
</dbReference>
<evidence type="ECO:0000256" key="10">
    <source>
        <dbReference type="ARBA" id="ARBA00023204"/>
    </source>
</evidence>
<keyword evidence="8" id="KW-0460">Magnesium</keyword>
<dbReference type="Pfam" id="PF11799">
    <property type="entry name" value="IMS_C"/>
    <property type="match status" value="1"/>
</dbReference>
<feature type="region of interest" description="Disordered" evidence="12">
    <location>
        <begin position="568"/>
        <end position="638"/>
    </location>
</feature>
<dbReference type="PROSITE" id="PS50173">
    <property type="entry name" value="UMUC"/>
    <property type="match status" value="1"/>
</dbReference>
<dbReference type="EMBL" id="CDMY01000304">
    <property type="protein sequence ID" value="CEM01012.1"/>
    <property type="molecule type" value="Genomic_DNA"/>
</dbReference>
<evidence type="ECO:0000256" key="9">
    <source>
        <dbReference type="ARBA" id="ARBA00022932"/>
    </source>
</evidence>
<dbReference type="FunFam" id="3.30.1490.100:FF:000004">
    <property type="entry name" value="DNA polymerase IV"/>
    <property type="match status" value="1"/>
</dbReference>
<dbReference type="Proteomes" id="UP000041254">
    <property type="component" value="Unassembled WGS sequence"/>
</dbReference>
<proteinExistence type="predicted"/>
<keyword evidence="4" id="KW-0548">Nucleotidyltransferase</keyword>
<dbReference type="SUPFAM" id="SSF56672">
    <property type="entry name" value="DNA/RNA polymerases"/>
    <property type="match status" value="1"/>
</dbReference>
<evidence type="ECO:0000256" key="7">
    <source>
        <dbReference type="ARBA" id="ARBA00022763"/>
    </source>
</evidence>
<keyword evidence="10" id="KW-0234">DNA repair</keyword>
<dbReference type="GO" id="GO:0005634">
    <property type="term" value="C:nucleus"/>
    <property type="evidence" value="ECO:0007669"/>
    <property type="project" value="TreeGrafter"/>
</dbReference>
<dbReference type="GO" id="GO:0003684">
    <property type="term" value="F:damaged DNA binding"/>
    <property type="evidence" value="ECO:0007669"/>
    <property type="project" value="InterPro"/>
</dbReference>
<dbReference type="SUPFAM" id="SSF100879">
    <property type="entry name" value="Lesion bypass DNA polymerase (Y-family), little finger domain"/>
    <property type="match status" value="1"/>
</dbReference>
<keyword evidence="7" id="KW-0227">DNA damage</keyword>
<dbReference type="InterPro" id="IPR022880">
    <property type="entry name" value="DNApol_IV"/>
</dbReference>
<dbReference type="InterPro" id="IPR036775">
    <property type="entry name" value="DNA_pol_Y-fam_lit_finger_sf"/>
</dbReference>
<dbReference type="GO" id="GO:0006260">
    <property type="term" value="P:DNA replication"/>
    <property type="evidence" value="ECO:0007669"/>
    <property type="project" value="UniProtKB-KW"/>
</dbReference>
<evidence type="ECO:0000313" key="14">
    <source>
        <dbReference type="EMBL" id="CEM01012.1"/>
    </source>
</evidence>
<evidence type="ECO:0000256" key="5">
    <source>
        <dbReference type="ARBA" id="ARBA00022705"/>
    </source>
</evidence>
<dbReference type="InterPro" id="IPR043502">
    <property type="entry name" value="DNA/RNA_pol_sf"/>
</dbReference>
<evidence type="ECO:0000256" key="4">
    <source>
        <dbReference type="ARBA" id="ARBA00022695"/>
    </source>
</evidence>
<dbReference type="Gene3D" id="3.40.1170.60">
    <property type="match status" value="1"/>
</dbReference>
<evidence type="ECO:0000259" key="13">
    <source>
        <dbReference type="PROSITE" id="PS50173"/>
    </source>
</evidence>
<dbReference type="PhylomeDB" id="A0A0G4ESM9"/>
<gene>
    <name evidence="14" type="ORF">Vbra_8114</name>
</gene>
<dbReference type="InterPro" id="IPR001126">
    <property type="entry name" value="UmuC"/>
</dbReference>
<dbReference type="EC" id="2.7.7.7" evidence="1"/>
<dbReference type="InParanoid" id="A0A0G4ESM9"/>
<feature type="compositionally biased region" description="Gly residues" evidence="12">
    <location>
        <begin position="656"/>
        <end position="672"/>
    </location>
</feature>
<feature type="region of interest" description="Disordered" evidence="12">
    <location>
        <begin position="1"/>
        <end position="30"/>
    </location>
</feature>
<dbReference type="STRING" id="1169540.A0A0G4ESM9"/>
<dbReference type="OrthoDB" id="1747274at2759"/>
<dbReference type="CDD" id="cd03586">
    <property type="entry name" value="PolY_Pol_IV_kappa"/>
    <property type="match status" value="1"/>
</dbReference>
<dbReference type="GO" id="GO:0046872">
    <property type="term" value="F:metal ion binding"/>
    <property type="evidence" value="ECO:0007669"/>
    <property type="project" value="UniProtKB-KW"/>
</dbReference>
<feature type="compositionally biased region" description="Low complexity" evidence="12">
    <location>
        <begin position="578"/>
        <end position="617"/>
    </location>
</feature>
<feature type="compositionally biased region" description="Low complexity" evidence="12">
    <location>
        <begin position="9"/>
        <end position="23"/>
    </location>
</feature>
<dbReference type="OMA" id="EVYTRQV"/>
<feature type="region of interest" description="Disordered" evidence="12">
    <location>
        <begin position="653"/>
        <end position="679"/>
    </location>
</feature>
<keyword evidence="6" id="KW-0479">Metal-binding</keyword>
<dbReference type="Pfam" id="PF00817">
    <property type="entry name" value="IMS"/>
    <property type="match status" value="1"/>
</dbReference>
<dbReference type="InterPro" id="IPR017961">
    <property type="entry name" value="DNA_pol_Y-fam_little_finger"/>
</dbReference>
<dbReference type="PANTHER" id="PTHR11076">
    <property type="entry name" value="DNA REPAIR POLYMERASE UMUC / TRANSFERASE FAMILY MEMBER"/>
    <property type="match status" value="1"/>
</dbReference>
<protein>
    <recommendedName>
        <fullName evidence="2">DNA polymerase kappa</fullName>
        <ecNumber evidence="1">2.7.7.7</ecNumber>
    </recommendedName>
</protein>
<keyword evidence="5" id="KW-0235">DNA replication</keyword>
<dbReference type="Gene3D" id="3.30.1490.100">
    <property type="entry name" value="DNA polymerase, Y-family, little finger domain"/>
    <property type="match status" value="1"/>
</dbReference>